<reference evidence="2 3" key="1">
    <citation type="submission" date="2020-08" db="EMBL/GenBank/DDBJ databases">
        <title>A Genomic Blueprint of the Chicken Gut Microbiome.</title>
        <authorList>
            <person name="Gilroy R."/>
            <person name="Ravi A."/>
            <person name="Getino M."/>
            <person name="Pursley I."/>
            <person name="Horton D.L."/>
            <person name="Alikhan N.-F."/>
            <person name="Baker D."/>
            <person name="Gharbi K."/>
            <person name="Hall N."/>
            <person name="Watson M."/>
            <person name="Adriaenssens E.M."/>
            <person name="Foster-Nyarko E."/>
            <person name="Jarju S."/>
            <person name="Secka A."/>
            <person name="Antonio M."/>
            <person name="Oren A."/>
            <person name="Chaudhuri R."/>
            <person name="La Ragione R.M."/>
            <person name="Hildebrand F."/>
            <person name="Pallen M.J."/>
        </authorList>
    </citation>
    <scope>NUCLEOTIDE SEQUENCE [LARGE SCALE GENOMIC DNA]</scope>
    <source>
        <strain evidence="2 3">N37</strain>
    </source>
</reference>
<organism evidence="2 3">
    <name type="scientific">Clostridium faecium</name>
    <dbReference type="NCBI Taxonomy" id="2762223"/>
    <lineage>
        <taxon>Bacteria</taxon>
        <taxon>Bacillati</taxon>
        <taxon>Bacillota</taxon>
        <taxon>Clostridia</taxon>
        <taxon>Eubacteriales</taxon>
        <taxon>Clostridiaceae</taxon>
        <taxon>Clostridium</taxon>
    </lineage>
</organism>
<accession>A0ABR8YR79</accession>
<dbReference type="EMBL" id="JACSQB010000048">
    <property type="protein sequence ID" value="MBD8046729.1"/>
    <property type="molecule type" value="Genomic_DNA"/>
</dbReference>
<keyword evidence="3" id="KW-1185">Reference proteome</keyword>
<feature type="domain" description="ATPase BadF/BadG/BcrA/BcrD type" evidence="1">
    <location>
        <begin position="4"/>
        <end position="303"/>
    </location>
</feature>
<dbReference type="InterPro" id="IPR043129">
    <property type="entry name" value="ATPase_NBD"/>
</dbReference>
<dbReference type="PANTHER" id="PTHR43190">
    <property type="entry name" value="N-ACETYL-D-GLUCOSAMINE KINASE"/>
    <property type="match status" value="1"/>
</dbReference>
<dbReference type="InterPro" id="IPR002731">
    <property type="entry name" value="ATPase_BadF"/>
</dbReference>
<dbReference type="Gene3D" id="3.30.420.40">
    <property type="match status" value="2"/>
</dbReference>
<dbReference type="PANTHER" id="PTHR43190:SF3">
    <property type="entry name" value="N-ACETYL-D-GLUCOSAMINE KINASE"/>
    <property type="match status" value="1"/>
</dbReference>
<dbReference type="SUPFAM" id="SSF53067">
    <property type="entry name" value="Actin-like ATPase domain"/>
    <property type="match status" value="2"/>
</dbReference>
<gene>
    <name evidence="2" type="ORF">H9637_06680</name>
</gene>
<protein>
    <submittedName>
        <fullName evidence="2">ATPase</fullName>
    </submittedName>
</protein>
<dbReference type="CDD" id="cd24007">
    <property type="entry name" value="ASKHA_NBD_eukNAGK-like"/>
    <property type="match status" value="1"/>
</dbReference>
<proteinExistence type="predicted"/>
<dbReference type="Pfam" id="PF01869">
    <property type="entry name" value="BcrAD_BadFG"/>
    <property type="match status" value="1"/>
</dbReference>
<evidence type="ECO:0000313" key="3">
    <source>
        <dbReference type="Proteomes" id="UP000627166"/>
    </source>
</evidence>
<dbReference type="InterPro" id="IPR052519">
    <property type="entry name" value="Euk-type_GlcNAc_Kinase"/>
</dbReference>
<dbReference type="RefSeq" id="WP_191739704.1">
    <property type="nucleotide sequence ID" value="NZ_JACSQB010000048.1"/>
</dbReference>
<comment type="caution">
    <text evidence="2">The sequence shown here is derived from an EMBL/GenBank/DDBJ whole genome shotgun (WGS) entry which is preliminary data.</text>
</comment>
<name>A0ABR8YR79_9CLOT</name>
<evidence type="ECO:0000259" key="1">
    <source>
        <dbReference type="Pfam" id="PF01869"/>
    </source>
</evidence>
<evidence type="ECO:0000313" key="2">
    <source>
        <dbReference type="EMBL" id="MBD8046729.1"/>
    </source>
</evidence>
<sequence length="329" mass="36127">MKFLGVDGGGTKTEFIIINENGQVLGHSIMPTCHYKQTSLETFEKIMYEGIEEVCSKADICRLDIDFSVIGIAGYGEISEDIDTIEKVVESILPKDGYKGVNDGVVAWAGSLACNPGINIVAGTGAIGYGVDCKGNTARAGGWGHFCGDEGSAFWLGRKVIEIFTKEADGRLEKTPLYYILRNEFDIDNDFELLDIVINKMEMKREKVGKLAKLLYKAAEKDDKVAVEIYSQAAFELYLTIKSIIDKLNFLPEEKVLVSYSGGVFNGGKYILNPLKEYLSSGNKDIKLITPLLKPVCGAALYALTIKMGKQSIDIVENIKSEELKGKVD</sequence>
<dbReference type="Proteomes" id="UP000627166">
    <property type="component" value="Unassembled WGS sequence"/>
</dbReference>